<reference evidence="2" key="1">
    <citation type="submission" date="2015-04" db="UniProtKB">
        <authorList>
            <consortium name="EnsemblPlants"/>
        </authorList>
    </citation>
    <scope>IDENTIFICATION</scope>
</reference>
<keyword evidence="3" id="KW-1185">Reference proteome</keyword>
<accession>A0A0E0M0Z5</accession>
<feature type="region of interest" description="Disordered" evidence="1">
    <location>
        <begin position="1"/>
        <end position="59"/>
    </location>
</feature>
<dbReference type="HOGENOM" id="CLU_2965007_0_0_1"/>
<reference evidence="2" key="2">
    <citation type="submission" date="2018-05" db="EMBL/GenBank/DDBJ databases">
        <title>OpunRS2 (Oryza punctata Reference Sequence Version 2).</title>
        <authorList>
            <person name="Zhang J."/>
            <person name="Kudrna D."/>
            <person name="Lee S."/>
            <person name="Talag J."/>
            <person name="Welchert J."/>
            <person name="Wing R.A."/>
        </authorList>
    </citation>
    <scope>NUCLEOTIDE SEQUENCE [LARGE SCALE GENOMIC DNA]</scope>
</reference>
<dbReference type="Proteomes" id="UP000026962">
    <property type="component" value="Chromosome 9"/>
</dbReference>
<organism evidence="2">
    <name type="scientific">Oryza punctata</name>
    <name type="common">Red rice</name>
    <dbReference type="NCBI Taxonomy" id="4537"/>
    <lineage>
        <taxon>Eukaryota</taxon>
        <taxon>Viridiplantae</taxon>
        <taxon>Streptophyta</taxon>
        <taxon>Embryophyta</taxon>
        <taxon>Tracheophyta</taxon>
        <taxon>Spermatophyta</taxon>
        <taxon>Magnoliopsida</taxon>
        <taxon>Liliopsida</taxon>
        <taxon>Poales</taxon>
        <taxon>Poaceae</taxon>
        <taxon>BOP clade</taxon>
        <taxon>Oryzoideae</taxon>
        <taxon>Oryzeae</taxon>
        <taxon>Oryzinae</taxon>
        <taxon>Oryza</taxon>
    </lineage>
</organism>
<dbReference type="AlphaFoldDB" id="A0A0E0M0Z5"/>
<evidence type="ECO:0000313" key="3">
    <source>
        <dbReference type="Proteomes" id="UP000026962"/>
    </source>
</evidence>
<protein>
    <submittedName>
        <fullName evidence="2">Uncharacterized protein</fullName>
    </submittedName>
</protein>
<dbReference type="EnsemblPlants" id="OPUNC09G08120.1">
    <property type="protein sequence ID" value="OPUNC09G08120.1"/>
    <property type="gene ID" value="OPUNC09G08120"/>
</dbReference>
<evidence type="ECO:0000256" key="1">
    <source>
        <dbReference type="SAM" id="MobiDB-lite"/>
    </source>
</evidence>
<dbReference type="Gramene" id="OPUNC09G08120.1">
    <property type="protein sequence ID" value="OPUNC09G08120.1"/>
    <property type="gene ID" value="OPUNC09G08120"/>
</dbReference>
<evidence type="ECO:0000313" key="2">
    <source>
        <dbReference type="EnsemblPlants" id="OPUNC09G08120.1"/>
    </source>
</evidence>
<name>A0A0E0M0Z5_ORYPU</name>
<sequence>MLRNSINPRCDIDVEPLVGHGRHASSQGQRGRRGRRSPAAPTKARSTPSSARKGRHQGL</sequence>
<proteinExistence type="predicted"/>